<reference evidence="2" key="1">
    <citation type="submission" date="2022-01" db="EMBL/GenBank/DDBJ databases">
        <title>Novel bile acid biosynthetic pathways are enriched in the microbiome of centenarians.</title>
        <authorList>
            <person name="Sato Y."/>
            <person name="Atarashi K."/>
            <person name="Plichta R.D."/>
            <person name="Arai Y."/>
            <person name="Sasajima S."/>
            <person name="Kearney M.S."/>
            <person name="Suda W."/>
            <person name="Takeshita K."/>
            <person name="Sasaki T."/>
            <person name="Okamoto S."/>
            <person name="Skelly N.A."/>
            <person name="Okamura Y."/>
            <person name="Vlamakis H."/>
            <person name="Li Y."/>
            <person name="Tanoue T."/>
            <person name="Takei H."/>
            <person name="Nittono H."/>
            <person name="Narushima S."/>
            <person name="Irie J."/>
            <person name="Itoh H."/>
            <person name="Moriya K."/>
            <person name="Sugiura Y."/>
            <person name="Suematsu M."/>
            <person name="Moritoki N."/>
            <person name="Shibata S."/>
            <person name="Littman R.D."/>
            <person name="Fischbach A.M."/>
            <person name="Uwamino Y."/>
            <person name="Inoue T."/>
            <person name="Honda A."/>
            <person name="Hattori M."/>
            <person name="Murai T."/>
            <person name="Xavier J.R."/>
            <person name="Hirose N."/>
            <person name="Honda K."/>
        </authorList>
    </citation>
    <scope>NUCLEOTIDE SEQUENCE</scope>
    <source>
        <strain evidence="2">CE91-St55</strain>
    </source>
</reference>
<dbReference type="CDD" id="cd00130">
    <property type="entry name" value="PAS"/>
    <property type="match status" value="1"/>
</dbReference>
<dbReference type="AlphaFoldDB" id="A0AA37NN13"/>
<dbReference type="Gene3D" id="3.30.450.20">
    <property type="entry name" value="PAS domain"/>
    <property type="match status" value="1"/>
</dbReference>
<dbReference type="SUPFAM" id="SSF55073">
    <property type="entry name" value="Nucleotide cyclase"/>
    <property type="match status" value="1"/>
</dbReference>
<protein>
    <recommendedName>
        <fullName evidence="1">GGDEF domain-containing protein</fullName>
    </recommendedName>
</protein>
<dbReference type="PANTHER" id="PTHR44757">
    <property type="entry name" value="DIGUANYLATE CYCLASE DGCP"/>
    <property type="match status" value="1"/>
</dbReference>
<dbReference type="Proteomes" id="UP001055091">
    <property type="component" value="Unassembled WGS sequence"/>
</dbReference>
<evidence type="ECO:0000259" key="1">
    <source>
        <dbReference type="PROSITE" id="PS50887"/>
    </source>
</evidence>
<dbReference type="Pfam" id="PF13426">
    <property type="entry name" value="PAS_9"/>
    <property type="match status" value="1"/>
</dbReference>
<accession>A0AA37NN13</accession>
<dbReference type="InterPro" id="IPR043128">
    <property type="entry name" value="Rev_trsase/Diguanyl_cyclase"/>
</dbReference>
<dbReference type="InterPro" id="IPR000160">
    <property type="entry name" value="GGDEF_dom"/>
</dbReference>
<dbReference type="NCBIfam" id="TIGR00254">
    <property type="entry name" value="GGDEF"/>
    <property type="match status" value="1"/>
</dbReference>
<dbReference type="Pfam" id="PF00990">
    <property type="entry name" value="GGDEF"/>
    <property type="match status" value="1"/>
</dbReference>
<dbReference type="InterPro" id="IPR000014">
    <property type="entry name" value="PAS"/>
</dbReference>
<dbReference type="CDD" id="cd01949">
    <property type="entry name" value="GGDEF"/>
    <property type="match status" value="1"/>
</dbReference>
<dbReference type="InterPro" id="IPR029787">
    <property type="entry name" value="Nucleotide_cyclase"/>
</dbReference>
<dbReference type="InterPro" id="IPR035965">
    <property type="entry name" value="PAS-like_dom_sf"/>
</dbReference>
<organism evidence="2 3">
    <name type="scientific">Hungatella hathewayi</name>
    <dbReference type="NCBI Taxonomy" id="154046"/>
    <lineage>
        <taxon>Bacteria</taxon>
        <taxon>Bacillati</taxon>
        <taxon>Bacillota</taxon>
        <taxon>Clostridia</taxon>
        <taxon>Lachnospirales</taxon>
        <taxon>Lachnospiraceae</taxon>
        <taxon>Hungatella</taxon>
    </lineage>
</organism>
<dbReference type="InterPro" id="IPR052155">
    <property type="entry name" value="Biofilm_reg_signaling"/>
</dbReference>
<dbReference type="PANTHER" id="PTHR44757:SF2">
    <property type="entry name" value="BIOFILM ARCHITECTURE MAINTENANCE PROTEIN MBAA"/>
    <property type="match status" value="1"/>
</dbReference>
<dbReference type="NCBIfam" id="TIGR00229">
    <property type="entry name" value="sensory_box"/>
    <property type="match status" value="1"/>
</dbReference>
<dbReference type="SUPFAM" id="SSF55785">
    <property type="entry name" value="PYP-like sensor domain (PAS domain)"/>
    <property type="match status" value="1"/>
</dbReference>
<gene>
    <name evidence="2" type="ORF">CE91St55_59330</name>
</gene>
<name>A0AA37NN13_9FIRM</name>
<dbReference type="SMART" id="SM00267">
    <property type="entry name" value="GGDEF"/>
    <property type="match status" value="1"/>
</dbReference>
<proteinExistence type="predicted"/>
<dbReference type="PROSITE" id="PS50887">
    <property type="entry name" value="GGDEF"/>
    <property type="match status" value="1"/>
</dbReference>
<dbReference type="EMBL" id="BQNJ01000002">
    <property type="protein sequence ID" value="GKH03952.1"/>
    <property type="molecule type" value="Genomic_DNA"/>
</dbReference>
<feature type="domain" description="GGDEF" evidence="1">
    <location>
        <begin position="224"/>
        <end position="357"/>
    </location>
</feature>
<comment type="caution">
    <text evidence="2">The sequence shown here is derived from an EMBL/GenBank/DDBJ whole genome shotgun (WGS) entry which is preliminary data.</text>
</comment>
<evidence type="ECO:0000313" key="2">
    <source>
        <dbReference type="EMBL" id="GKH03952.1"/>
    </source>
</evidence>
<sequence>MQVGRVQFHWLHQKTDGELIPAEITLVRIDGLEEDGSAMVAGYTRDLRDQLRAEKAERLMARRVRAMVDSSPLACVLWNMRQEALDCNQVAVEMLGATDKEEVLHDFDNFMPLYQPDGSVSVEKRKRTMSEIQINRRYVFEWVYVNRKGESIPCEVTLVKAVIGNNDEDIIIAYSRDLRELKRTMEIIERLKRQACYDALTGCLTREYFIEILSGQFQEGTGADSVVLGLLDLDGFKNVNDTYGHEAGDMTLKCVMKRVRELLPAGTVVGRFGGDEFLFLLYETEHGLVSQILNRLVEQIPHMQMEYQGNIFTTSISIGAVFQTTEDTCPDDLIRRADDALYQAKRNGRNRSVLIRVNN</sequence>
<evidence type="ECO:0000313" key="3">
    <source>
        <dbReference type="Proteomes" id="UP001055091"/>
    </source>
</evidence>
<dbReference type="Gene3D" id="3.30.70.270">
    <property type="match status" value="1"/>
</dbReference>